<name>A0AAD5XVB2_9FUNG</name>
<dbReference type="Proteomes" id="UP001211065">
    <property type="component" value="Unassembled WGS sequence"/>
</dbReference>
<dbReference type="EMBL" id="JADGJW010000359">
    <property type="protein sequence ID" value="KAJ3218942.1"/>
    <property type="molecule type" value="Genomic_DNA"/>
</dbReference>
<reference evidence="1" key="1">
    <citation type="submission" date="2020-05" db="EMBL/GenBank/DDBJ databases">
        <title>Phylogenomic resolution of chytrid fungi.</title>
        <authorList>
            <person name="Stajich J.E."/>
            <person name="Amses K."/>
            <person name="Simmons R."/>
            <person name="Seto K."/>
            <person name="Myers J."/>
            <person name="Bonds A."/>
            <person name="Quandt C.A."/>
            <person name="Barry K."/>
            <person name="Liu P."/>
            <person name="Grigoriev I."/>
            <person name="Longcore J.E."/>
            <person name="James T.Y."/>
        </authorList>
    </citation>
    <scope>NUCLEOTIDE SEQUENCE</scope>
    <source>
        <strain evidence="1">JEL0476</strain>
    </source>
</reference>
<dbReference type="InterPro" id="IPR032675">
    <property type="entry name" value="LRR_dom_sf"/>
</dbReference>
<dbReference type="GO" id="GO:0031146">
    <property type="term" value="P:SCF-dependent proteasomal ubiquitin-dependent protein catabolic process"/>
    <property type="evidence" value="ECO:0007669"/>
    <property type="project" value="TreeGrafter"/>
</dbReference>
<dbReference type="AlphaFoldDB" id="A0AAD5XVB2"/>
<dbReference type="GO" id="GO:0019005">
    <property type="term" value="C:SCF ubiquitin ligase complex"/>
    <property type="evidence" value="ECO:0007669"/>
    <property type="project" value="TreeGrafter"/>
</dbReference>
<gene>
    <name evidence="1" type="ORF">HK099_004872</name>
</gene>
<protein>
    <submittedName>
        <fullName evidence="1">Uncharacterized protein</fullName>
    </submittedName>
</protein>
<proteinExistence type="predicted"/>
<accession>A0AAD5XVB2</accession>
<dbReference type="PANTHER" id="PTHR13318">
    <property type="entry name" value="PARTNER OF PAIRED, ISOFORM B-RELATED"/>
    <property type="match status" value="1"/>
</dbReference>
<dbReference type="Gene3D" id="3.80.10.10">
    <property type="entry name" value="Ribonuclease Inhibitor"/>
    <property type="match status" value="2"/>
</dbReference>
<evidence type="ECO:0000313" key="1">
    <source>
        <dbReference type="EMBL" id="KAJ3218942.1"/>
    </source>
</evidence>
<keyword evidence="2" id="KW-1185">Reference proteome</keyword>
<comment type="caution">
    <text evidence="1">The sequence shown here is derived from an EMBL/GenBank/DDBJ whole genome shotgun (WGS) entry which is preliminary data.</text>
</comment>
<organism evidence="1 2">
    <name type="scientific">Clydaea vesicula</name>
    <dbReference type="NCBI Taxonomy" id="447962"/>
    <lineage>
        <taxon>Eukaryota</taxon>
        <taxon>Fungi</taxon>
        <taxon>Fungi incertae sedis</taxon>
        <taxon>Chytridiomycota</taxon>
        <taxon>Chytridiomycota incertae sedis</taxon>
        <taxon>Chytridiomycetes</taxon>
        <taxon>Lobulomycetales</taxon>
        <taxon>Lobulomycetaceae</taxon>
        <taxon>Clydaea</taxon>
    </lineage>
</organism>
<sequence length="491" mass="57574">MYEEKLSPPFFTPTEREDQYAKNKPLLIKSTTNVNLLNCALTSKNWYFPAIIQLWEEIILIDTVQAKKVLHAMDTYPTFSRYVKTLDTIISVRNYVPVQEDILTALVLRMPNLNTLNICGHPGLSREFFENLLVRLPRLNTVDACDCEQICFLKLKNFKCAGSLPIITGSNTLTKGKQVLVHSKEGDGLKFVHQDISKENLNFIKSKKKLYWHSEVEKFFDFYQINDEEYKFEQILQKLESIEELHVNLNFHFNFSHRVGLCFQENYLNYIIKNLKILDLSSNCSQFMTDSLLDIIANTKDIKLTHLRLSSFSLFTDKGLLTLSNSNFSKICKEFKLQNNSLSKHFRRGIKFPSFTEYGFKILMKSFLKLEYLRLDFVDGLDIKKQISSKIFENSINLSNLKELSLSGPKIVDDELLSILREIKDSKLRILRLEGWSINWSSHLFIEILPLIAKHLVELRIVNKFRNFQEREEDNKEKILKMLIKYQERYI</sequence>
<dbReference type="SUPFAM" id="SSF52047">
    <property type="entry name" value="RNI-like"/>
    <property type="match status" value="1"/>
</dbReference>
<evidence type="ECO:0000313" key="2">
    <source>
        <dbReference type="Proteomes" id="UP001211065"/>
    </source>
</evidence>